<dbReference type="Proteomes" id="UP001172911">
    <property type="component" value="Unassembled WGS sequence"/>
</dbReference>
<dbReference type="GO" id="GO:0005524">
    <property type="term" value="F:ATP binding"/>
    <property type="evidence" value="ECO:0007669"/>
    <property type="project" value="UniProtKB-UniRule"/>
</dbReference>
<evidence type="ECO:0000256" key="1">
    <source>
        <dbReference type="ARBA" id="ARBA00005061"/>
    </source>
</evidence>
<dbReference type="AlphaFoldDB" id="A0AAW7ZAM5"/>
<dbReference type="GO" id="GO:0008270">
    <property type="term" value="F:zinc ion binding"/>
    <property type="evidence" value="ECO:0007669"/>
    <property type="project" value="UniProtKB-UniRule"/>
</dbReference>
<keyword evidence="10" id="KW-0671">Queuosine biosynthesis</keyword>
<dbReference type="HAMAP" id="MF_01633">
    <property type="entry name" value="QueC"/>
    <property type="match status" value="1"/>
</dbReference>
<dbReference type="PIRSF" id="PIRSF006293">
    <property type="entry name" value="ExsB"/>
    <property type="match status" value="1"/>
</dbReference>
<evidence type="ECO:0000256" key="3">
    <source>
        <dbReference type="ARBA" id="ARBA00022723"/>
    </source>
</evidence>
<sequence length="229" mass="24758">MKSVVLLSGGLDSAVCLAYAKTEGDVRLALTFNYGQRAAEKEIIAAANLAKYYQVKHRVIDLPWLADITSTALIGDSKIELPEPTESDLDDYEASANTAAAVWVPNRNGLFVNIGACFAESLGCELVVAGFNREEATTFPDNTPEFAQAASAAMAFSTANQVKVLSYTGRLDKGEIVALGHRLGVPWQLLWSCYQAGENMCGRCESCRRFIRAFQAQGLAIPGLIQRGE</sequence>
<protein>
    <recommendedName>
        <fullName evidence="8 10">7-cyano-7-deazaguanine synthase</fullName>
        <ecNumber evidence="8 10">6.3.4.20</ecNumber>
    </recommendedName>
    <alternativeName>
        <fullName evidence="10">7-cyano-7-carbaguanine synthase</fullName>
    </alternativeName>
    <alternativeName>
        <fullName evidence="10">PreQ(0) synthase</fullName>
    </alternativeName>
    <alternativeName>
        <fullName evidence="10">Queuosine biosynthesis protein QueC</fullName>
    </alternativeName>
</protein>
<feature type="binding site" evidence="10">
    <location>
        <position position="201"/>
    </location>
    <ligand>
        <name>Zn(2+)</name>
        <dbReference type="ChEBI" id="CHEBI:29105"/>
    </ligand>
</feature>
<accession>A0AAW7ZAM5</accession>
<dbReference type="PANTHER" id="PTHR42914">
    <property type="entry name" value="7-CYANO-7-DEAZAGUANINE SYNTHASE"/>
    <property type="match status" value="1"/>
</dbReference>
<keyword evidence="5 10" id="KW-0862">Zinc</keyword>
<dbReference type="RefSeq" id="WP_304540971.1">
    <property type="nucleotide sequence ID" value="NZ_JARPTC010000003.1"/>
</dbReference>
<keyword evidence="2 10" id="KW-0436">Ligase</keyword>
<reference evidence="11" key="2">
    <citation type="submission" date="2023-03" db="EMBL/GenBank/DDBJ databases">
        <authorList>
            <person name="Zhang Z."/>
        </authorList>
    </citation>
    <scope>NUCLEOTIDE SEQUENCE</scope>
    <source>
        <strain evidence="11">DSA</strain>
    </source>
</reference>
<dbReference type="Pfam" id="PF06508">
    <property type="entry name" value="QueC"/>
    <property type="match status" value="1"/>
</dbReference>
<dbReference type="Gene3D" id="3.40.50.620">
    <property type="entry name" value="HUPs"/>
    <property type="match status" value="1"/>
</dbReference>
<dbReference type="EC" id="6.3.4.20" evidence="8 10"/>
<evidence type="ECO:0000256" key="4">
    <source>
        <dbReference type="ARBA" id="ARBA00022741"/>
    </source>
</evidence>
<feature type="binding site" evidence="10">
    <location>
        <begin position="7"/>
        <end position="17"/>
    </location>
    <ligand>
        <name>ATP</name>
        <dbReference type="ChEBI" id="CHEBI:30616"/>
    </ligand>
</feature>
<evidence type="ECO:0000256" key="7">
    <source>
        <dbReference type="ARBA" id="ARBA00037993"/>
    </source>
</evidence>
<feature type="binding site" evidence="10">
    <location>
        <position position="204"/>
    </location>
    <ligand>
        <name>Zn(2+)</name>
        <dbReference type="ChEBI" id="CHEBI:29105"/>
    </ligand>
</feature>
<dbReference type="InterPro" id="IPR014729">
    <property type="entry name" value="Rossmann-like_a/b/a_fold"/>
</dbReference>
<feature type="binding site" evidence="10">
    <location>
        <position position="207"/>
    </location>
    <ligand>
        <name>Zn(2+)</name>
        <dbReference type="ChEBI" id="CHEBI:29105"/>
    </ligand>
</feature>
<keyword evidence="6 10" id="KW-0067">ATP-binding</keyword>
<keyword evidence="3 10" id="KW-0479">Metal-binding</keyword>
<evidence type="ECO:0000256" key="6">
    <source>
        <dbReference type="ARBA" id="ARBA00022840"/>
    </source>
</evidence>
<evidence type="ECO:0000313" key="12">
    <source>
        <dbReference type="Proteomes" id="UP001172911"/>
    </source>
</evidence>
<comment type="cofactor">
    <cofactor evidence="10">
        <name>Zn(2+)</name>
        <dbReference type="ChEBI" id="CHEBI:29105"/>
    </cofactor>
    <text evidence="10">Binds 1 zinc ion per subunit.</text>
</comment>
<dbReference type="CDD" id="cd01995">
    <property type="entry name" value="QueC-like"/>
    <property type="match status" value="1"/>
</dbReference>
<proteinExistence type="inferred from homology"/>
<comment type="function">
    <text evidence="10">Catalyzes the ATP-dependent conversion of 7-carboxy-7-deazaguanine (CDG) to 7-cyano-7-deazaguanine (preQ(0)).</text>
</comment>
<dbReference type="InterPro" id="IPR018317">
    <property type="entry name" value="QueC"/>
</dbReference>
<comment type="pathway">
    <text evidence="1 10">Purine metabolism; 7-cyano-7-deazaguanine biosynthesis.</text>
</comment>
<evidence type="ECO:0000313" key="11">
    <source>
        <dbReference type="EMBL" id="MDO7786126.1"/>
    </source>
</evidence>
<dbReference type="EMBL" id="JARPTC010000003">
    <property type="protein sequence ID" value="MDO7786126.1"/>
    <property type="molecule type" value="Genomic_DNA"/>
</dbReference>
<name>A0AAW7ZAM5_9FIRM</name>
<dbReference type="NCBIfam" id="TIGR00364">
    <property type="entry name" value="7-cyano-7-deazaguanine synthase QueC"/>
    <property type="match status" value="1"/>
</dbReference>
<evidence type="ECO:0000256" key="2">
    <source>
        <dbReference type="ARBA" id="ARBA00022598"/>
    </source>
</evidence>
<gene>
    <name evidence="10 11" type="primary">queC</name>
    <name evidence="11" type="ORF">P6N53_02685</name>
</gene>
<evidence type="ECO:0000256" key="9">
    <source>
        <dbReference type="ARBA" id="ARBA00047890"/>
    </source>
</evidence>
<comment type="catalytic activity">
    <reaction evidence="9 10">
        <text>7-carboxy-7-carbaguanine + NH4(+) + 2 ATP = 7-cyano-7-carbaguanine + 2 AMP + 2 diphosphate + 2 H(+)</text>
        <dbReference type="Rhea" id="RHEA:27982"/>
        <dbReference type="ChEBI" id="CHEBI:15378"/>
        <dbReference type="ChEBI" id="CHEBI:28938"/>
        <dbReference type="ChEBI" id="CHEBI:30616"/>
        <dbReference type="ChEBI" id="CHEBI:33019"/>
        <dbReference type="ChEBI" id="CHEBI:45075"/>
        <dbReference type="ChEBI" id="CHEBI:61036"/>
        <dbReference type="ChEBI" id="CHEBI:456215"/>
        <dbReference type="EC" id="6.3.4.20"/>
    </reaction>
</comment>
<dbReference type="GO" id="GO:0008616">
    <property type="term" value="P:tRNA queuosine(34) biosynthetic process"/>
    <property type="evidence" value="ECO:0007669"/>
    <property type="project" value="UniProtKB-UniRule"/>
</dbReference>
<comment type="similarity">
    <text evidence="7 10">Belongs to the QueC family.</text>
</comment>
<reference evidence="11" key="1">
    <citation type="journal article" date="2023" name="J. Hazard. Mater.">
        <title>Anaerobic biodegradation of pyrene and benzo[a]pyrene by a new sulfate-reducing Desulforamulus aquiferis strain DSA.</title>
        <authorList>
            <person name="Zhang Z."/>
            <person name="Sun J."/>
            <person name="Gong X."/>
            <person name="Wang C."/>
            <person name="Wang H."/>
        </authorList>
    </citation>
    <scope>NUCLEOTIDE SEQUENCE</scope>
    <source>
        <strain evidence="11">DSA</strain>
    </source>
</reference>
<comment type="caution">
    <text evidence="11">The sequence shown here is derived from an EMBL/GenBank/DDBJ whole genome shotgun (WGS) entry which is preliminary data.</text>
</comment>
<comment type="subunit">
    <text evidence="10">Homodimer.</text>
</comment>
<dbReference type="GO" id="GO:0016879">
    <property type="term" value="F:ligase activity, forming carbon-nitrogen bonds"/>
    <property type="evidence" value="ECO:0007669"/>
    <property type="project" value="UniProtKB-UniRule"/>
</dbReference>
<organism evidence="11 12">
    <name type="scientific">Desulforamulus aquiferis</name>
    <dbReference type="NCBI Taxonomy" id="1397668"/>
    <lineage>
        <taxon>Bacteria</taxon>
        <taxon>Bacillati</taxon>
        <taxon>Bacillota</taxon>
        <taxon>Clostridia</taxon>
        <taxon>Eubacteriales</taxon>
        <taxon>Peptococcaceae</taxon>
        <taxon>Desulforamulus</taxon>
    </lineage>
</organism>
<dbReference type="SUPFAM" id="SSF52402">
    <property type="entry name" value="Adenine nucleotide alpha hydrolases-like"/>
    <property type="match status" value="1"/>
</dbReference>
<dbReference type="PANTHER" id="PTHR42914:SF1">
    <property type="entry name" value="7-CYANO-7-DEAZAGUANINE SYNTHASE"/>
    <property type="match status" value="1"/>
</dbReference>
<feature type="binding site" evidence="10">
    <location>
        <position position="193"/>
    </location>
    <ligand>
        <name>Zn(2+)</name>
        <dbReference type="ChEBI" id="CHEBI:29105"/>
    </ligand>
</feature>
<evidence type="ECO:0000256" key="10">
    <source>
        <dbReference type="HAMAP-Rule" id="MF_01633"/>
    </source>
</evidence>
<evidence type="ECO:0000256" key="8">
    <source>
        <dbReference type="ARBA" id="ARBA00039149"/>
    </source>
</evidence>
<evidence type="ECO:0000256" key="5">
    <source>
        <dbReference type="ARBA" id="ARBA00022833"/>
    </source>
</evidence>
<keyword evidence="4 10" id="KW-0547">Nucleotide-binding</keyword>
<keyword evidence="12" id="KW-1185">Reference proteome</keyword>